<name>A0ACC5R621_9HYPH</name>
<gene>
    <name evidence="1" type="ORF">JHL16_17030</name>
</gene>
<accession>A0ACC5R621</accession>
<reference evidence="1" key="1">
    <citation type="submission" date="2021-01" db="EMBL/GenBank/DDBJ databases">
        <authorList>
            <person name="Sun Q."/>
        </authorList>
    </citation>
    <scope>NUCLEOTIDE SEQUENCE</scope>
    <source>
        <strain evidence="1">YIM B02566</strain>
    </source>
</reference>
<protein>
    <submittedName>
        <fullName evidence="1">Glyoxylate/hydroxypyruvate reductase A</fullName>
    </submittedName>
</protein>
<sequence length="311" mass="34246">MNGEALVFYSPTDDPSAWRDALKTELPDLDFRVSSESGNNAEVRYALVWKPPAGFFAPYPNIKLVTNLGAGVDEIVGRNDLPDVPICRLSDQGMVQLMTSYVLFAVLRYARDMQEFERSTKRGKWEFIHPRPLAEIKVGVLGLGDLGAAAAIALANLGFAVSGWSRTQKRLANVNCVSGADALDGFLAANQILVSLLPLTEETRGILDKRRLALLPKGAKFINVSRGQIADEAALIEALRSRHIAEATLDVFHKEPLPEGHPLWALDNVLITPHLASNTTPRIAARDVAESIRRIRRGEEPLHRVDPKRGY</sequence>
<evidence type="ECO:0000313" key="1">
    <source>
        <dbReference type="EMBL" id="MBK1868065.1"/>
    </source>
</evidence>
<dbReference type="Proteomes" id="UP000616151">
    <property type="component" value="Unassembled WGS sequence"/>
</dbReference>
<organism evidence="1 2">
    <name type="scientific">Taklimakanibacter albus</name>
    <dbReference type="NCBI Taxonomy" id="2800327"/>
    <lineage>
        <taxon>Bacteria</taxon>
        <taxon>Pseudomonadati</taxon>
        <taxon>Pseudomonadota</taxon>
        <taxon>Alphaproteobacteria</taxon>
        <taxon>Hyphomicrobiales</taxon>
        <taxon>Aestuariivirgaceae</taxon>
        <taxon>Taklimakanibacter</taxon>
    </lineage>
</organism>
<proteinExistence type="predicted"/>
<comment type="caution">
    <text evidence="1">The sequence shown here is derived from an EMBL/GenBank/DDBJ whole genome shotgun (WGS) entry which is preliminary data.</text>
</comment>
<evidence type="ECO:0000313" key="2">
    <source>
        <dbReference type="Proteomes" id="UP000616151"/>
    </source>
</evidence>
<dbReference type="EMBL" id="JAENHL010000007">
    <property type="protein sequence ID" value="MBK1868065.1"/>
    <property type="molecule type" value="Genomic_DNA"/>
</dbReference>
<keyword evidence="2" id="KW-1185">Reference proteome</keyword>